<accession>A0AA88XPD6</accession>
<evidence type="ECO:0000313" key="1">
    <source>
        <dbReference type="EMBL" id="KAK3084977.1"/>
    </source>
</evidence>
<keyword evidence="2" id="KW-1185">Reference proteome</keyword>
<name>A0AA88XPD6_PINIB</name>
<evidence type="ECO:0000313" key="2">
    <source>
        <dbReference type="Proteomes" id="UP001186944"/>
    </source>
</evidence>
<dbReference type="PANTHER" id="PTHR16897:SF2">
    <property type="entry name" value="OS03G0226600 PROTEIN"/>
    <property type="match status" value="1"/>
</dbReference>
<dbReference type="AlphaFoldDB" id="A0AA88XPD6"/>
<dbReference type="Proteomes" id="UP001186944">
    <property type="component" value="Unassembled WGS sequence"/>
</dbReference>
<protein>
    <submittedName>
        <fullName evidence="1">Uncharacterized protein</fullName>
    </submittedName>
</protein>
<reference evidence="1" key="1">
    <citation type="submission" date="2019-08" db="EMBL/GenBank/DDBJ databases">
        <title>The improved chromosome-level genome for the pearl oyster Pinctada fucata martensii using PacBio sequencing and Hi-C.</title>
        <authorList>
            <person name="Zheng Z."/>
        </authorList>
    </citation>
    <scope>NUCLEOTIDE SEQUENCE</scope>
    <source>
        <strain evidence="1">ZZ-2019</strain>
        <tissue evidence="1">Adductor muscle</tissue>
    </source>
</reference>
<dbReference type="PANTHER" id="PTHR16897">
    <property type="entry name" value="OS10G0105400 PROTEIN"/>
    <property type="match status" value="1"/>
</dbReference>
<dbReference type="EMBL" id="VSWD01000013">
    <property type="protein sequence ID" value="KAK3084977.1"/>
    <property type="molecule type" value="Genomic_DNA"/>
</dbReference>
<gene>
    <name evidence="1" type="ORF">FSP39_022291</name>
</gene>
<comment type="caution">
    <text evidence="1">The sequence shown here is derived from an EMBL/GenBank/DDBJ whole genome shotgun (WGS) entry which is preliminary data.</text>
</comment>
<sequence>MKTRFWPDNKKYEIFSVDEPFYNTLIKQKLNGLNLQSGAKYSIHVTALNQATMSSSHESEGVIVDTTSPKINEVRMCKPLEDEELSEDGRQVLHDDPESLTISWRGRDSESGIVNIYVGLGRSPGSLSETGGEFLKFAGEETLVLKNLNLDITSKTNKTYYVTLKAKNGAGLNSSEIYSKEIYVQKANVPGTVYDSRDEFVDNDYMFDKTSIAMTFGGFESEACNIVGYEWAVGTQPYYSDVLPYTDYGVVMLNATHGQGQIHLQLYEDMTYYISVRAQTGHNCGKGKEYIVSCSDGIKVDSKEPVVRNIGPTANNTRYIDYNGVFYQSYVDSLDLAWNISDASPVAETSWSVGSQPYKSDIKDTAVTLENRLPPGSVTLTPGSSVFLNIQSTDDAGNTVYTVSQPVIADLSSPVIHGFTCTEYISTAKTSVTCTWESVEENESVLEEISIDVSSDQVSQDLAGAMPVHKGHRKWTRDFSHLIANNTKLNQMYVTVHARNVLGLEGVAAYGIVVDHSPPSEGKLDFVTRTDDKDLLDVQKCQIPWMYAEINIHSLIDVESGIDRVEIALGYAPEQSDIQKFELVNHTAKVFIDHLSLRHGTQVYATARVYNKAGLYNLFTSDAVAISPSPKLTVTDGDVRGKDSDYQSKLNVIQGYWEYSDACPILKAEYMIEDLTGKVIQDYQLVPGNGRFFYNDELTLKNGYMYIVHVRVTDALYRTLSARSDGITVRIQTPNPGLVIDGLVEDFNYQQSTTGIVCKLARIRET</sequence>
<organism evidence="1 2">
    <name type="scientific">Pinctada imbricata</name>
    <name type="common">Atlantic pearl-oyster</name>
    <name type="synonym">Pinctada martensii</name>
    <dbReference type="NCBI Taxonomy" id="66713"/>
    <lineage>
        <taxon>Eukaryota</taxon>
        <taxon>Metazoa</taxon>
        <taxon>Spiralia</taxon>
        <taxon>Lophotrochozoa</taxon>
        <taxon>Mollusca</taxon>
        <taxon>Bivalvia</taxon>
        <taxon>Autobranchia</taxon>
        <taxon>Pteriomorphia</taxon>
        <taxon>Pterioida</taxon>
        <taxon>Pterioidea</taxon>
        <taxon>Pteriidae</taxon>
        <taxon>Pinctada</taxon>
    </lineage>
</organism>
<proteinExistence type="predicted"/>